<dbReference type="PANTHER" id="PTHR12147:SF56">
    <property type="entry name" value="AMINOPEPTIDASE YDR415C-RELATED"/>
    <property type="match status" value="1"/>
</dbReference>
<organism evidence="9">
    <name type="scientific">uncultured Gemmatimonadaceae bacterium</name>
    <dbReference type="NCBI Taxonomy" id="246130"/>
    <lineage>
        <taxon>Bacteria</taxon>
        <taxon>Pseudomonadati</taxon>
        <taxon>Gemmatimonadota</taxon>
        <taxon>Gemmatimonadia</taxon>
        <taxon>Gemmatimonadales</taxon>
        <taxon>Gemmatimonadaceae</taxon>
        <taxon>environmental samples</taxon>
    </lineage>
</organism>
<dbReference type="SUPFAM" id="SSF53187">
    <property type="entry name" value="Zn-dependent exopeptidases"/>
    <property type="match status" value="1"/>
</dbReference>
<evidence type="ECO:0000256" key="2">
    <source>
        <dbReference type="ARBA" id="ARBA00022670"/>
    </source>
</evidence>
<evidence type="ECO:0000313" key="9">
    <source>
        <dbReference type="EMBL" id="CAA9309942.1"/>
    </source>
</evidence>
<dbReference type="GO" id="GO:0008235">
    <property type="term" value="F:metalloexopeptidase activity"/>
    <property type="evidence" value="ECO:0007669"/>
    <property type="project" value="InterPro"/>
</dbReference>
<dbReference type="GO" id="GO:0046872">
    <property type="term" value="F:metal ion binding"/>
    <property type="evidence" value="ECO:0007669"/>
    <property type="project" value="UniProtKB-KW"/>
</dbReference>
<feature type="domain" description="Peptidase M28" evidence="8">
    <location>
        <begin position="299"/>
        <end position="519"/>
    </location>
</feature>
<keyword evidence="5" id="KW-0378">Hydrolase</keyword>
<evidence type="ECO:0000256" key="3">
    <source>
        <dbReference type="ARBA" id="ARBA00022723"/>
    </source>
</evidence>
<proteinExistence type="predicted"/>
<evidence type="ECO:0000256" key="5">
    <source>
        <dbReference type="ARBA" id="ARBA00022801"/>
    </source>
</evidence>
<evidence type="ECO:0000256" key="1">
    <source>
        <dbReference type="ARBA" id="ARBA00022438"/>
    </source>
</evidence>
<gene>
    <name evidence="9" type="ORF">AVDCRST_MAG11-1419</name>
</gene>
<dbReference type="GO" id="GO:0006508">
    <property type="term" value="P:proteolysis"/>
    <property type="evidence" value="ECO:0007669"/>
    <property type="project" value="UniProtKB-KW"/>
</dbReference>
<keyword evidence="4 7" id="KW-0732">Signal</keyword>
<dbReference type="InterPro" id="IPR007484">
    <property type="entry name" value="Peptidase_M28"/>
</dbReference>
<dbReference type="Gene3D" id="3.40.630.10">
    <property type="entry name" value="Zn peptidases"/>
    <property type="match status" value="1"/>
</dbReference>
<evidence type="ECO:0000259" key="8">
    <source>
        <dbReference type="Pfam" id="PF04389"/>
    </source>
</evidence>
<feature type="signal peptide" evidence="7">
    <location>
        <begin position="1"/>
        <end position="24"/>
    </location>
</feature>
<dbReference type="AlphaFoldDB" id="A0A6J4KND6"/>
<keyword evidence="6" id="KW-0862">Zinc</keyword>
<dbReference type="Gene3D" id="3.50.30.30">
    <property type="match status" value="1"/>
</dbReference>
<reference evidence="9" key="1">
    <citation type="submission" date="2020-02" db="EMBL/GenBank/DDBJ databases">
        <authorList>
            <person name="Meier V. D."/>
        </authorList>
    </citation>
    <scope>NUCLEOTIDE SEQUENCE</scope>
    <source>
        <strain evidence="9">AVDCRST_MAG11</strain>
    </source>
</reference>
<dbReference type="PANTHER" id="PTHR12147">
    <property type="entry name" value="METALLOPEPTIDASE M28 FAMILY MEMBER"/>
    <property type="match status" value="1"/>
</dbReference>
<keyword evidence="3" id="KW-0479">Metal-binding</keyword>
<name>A0A6J4KND6_9BACT</name>
<evidence type="ECO:0000256" key="4">
    <source>
        <dbReference type="ARBA" id="ARBA00022729"/>
    </source>
</evidence>
<dbReference type="EMBL" id="CADCTU010000323">
    <property type="protein sequence ID" value="CAA9309942.1"/>
    <property type="molecule type" value="Genomic_DNA"/>
</dbReference>
<dbReference type="Pfam" id="PF04389">
    <property type="entry name" value="Peptidase_M28"/>
    <property type="match status" value="1"/>
</dbReference>
<dbReference type="InterPro" id="IPR046450">
    <property type="entry name" value="PA_dom_sf"/>
</dbReference>
<dbReference type="InterPro" id="IPR045175">
    <property type="entry name" value="M28_fam"/>
</dbReference>
<evidence type="ECO:0000256" key="6">
    <source>
        <dbReference type="ARBA" id="ARBA00022833"/>
    </source>
</evidence>
<protein>
    <submittedName>
        <fullName evidence="9">Peptidase</fullName>
    </submittedName>
</protein>
<sequence length="549" mass="58207">MPNALSTLRSAAAALLLVAPLPLAAQAPRPAITAAEIDGHLRFLSSDLLEGRAPATRGGKLTTEYIASQLRAAGVAPGVGASYLQPVPIEIVGADRSTIRVAASGKATATLRDPEDVVVWAGSATTTSRARGEIVFVGYGASAPEYRWDDFKGADLKGKILLVLVNDPPAPASEPKLFGGKAMTYYGRWTYKFEEAERRGAAGMLIVHTTERAGYPWHTVVGSWAKEQRMLPRDPALPAPLGVRGWVTDSAAGAMLRQAGLDLARLRRQAESRAFRPVATGITLDVGFTSQVQRLESDNVVGVVAGSDPALRGEYVALSAHWDHLGIGPAADGDSIYNGALDNASGVADLLAVARAAAAGPRPGRSLLFVFVTAEESGLLGSEYFAARPTVPVERIVANVNMDGGNLLGRSRDLTVLGDTKSSLGPQLAALVRPAGMRLAPEDHPERGYFYRSDHFSFAKAGVPAVSVGAGSDYVGRPAGWGEAQREEYTAKRYHQPSDAYRPDFDLSGAVQLSEVVLRFATQLANDRATPTWNADAEFRRAAKSTAAR</sequence>
<accession>A0A6J4KND6</accession>
<feature type="chain" id="PRO_5026829635" evidence="7">
    <location>
        <begin position="25"/>
        <end position="549"/>
    </location>
</feature>
<keyword evidence="1" id="KW-0031">Aminopeptidase</keyword>
<dbReference type="SUPFAM" id="SSF52025">
    <property type="entry name" value="PA domain"/>
    <property type="match status" value="1"/>
</dbReference>
<dbReference type="GO" id="GO:0004177">
    <property type="term" value="F:aminopeptidase activity"/>
    <property type="evidence" value="ECO:0007669"/>
    <property type="project" value="UniProtKB-KW"/>
</dbReference>
<keyword evidence="2" id="KW-0645">Protease</keyword>
<evidence type="ECO:0000256" key="7">
    <source>
        <dbReference type="SAM" id="SignalP"/>
    </source>
</evidence>